<name>A0AAV9EWC6_ACOCL</name>
<dbReference type="PANTHER" id="PTHR33709">
    <property type="entry name" value="OSJNBA0035M09.9 PROTEIN"/>
    <property type="match status" value="1"/>
</dbReference>
<dbReference type="EMBL" id="JAUJYO010000005">
    <property type="protein sequence ID" value="KAK1317629.1"/>
    <property type="molecule type" value="Genomic_DNA"/>
</dbReference>
<evidence type="ECO:0000313" key="1">
    <source>
        <dbReference type="EMBL" id="KAK1317629.1"/>
    </source>
</evidence>
<reference evidence="1" key="1">
    <citation type="journal article" date="2023" name="Nat. Commun.">
        <title>Diploid and tetraploid genomes of Acorus and the evolution of monocots.</title>
        <authorList>
            <person name="Ma L."/>
            <person name="Liu K.W."/>
            <person name="Li Z."/>
            <person name="Hsiao Y.Y."/>
            <person name="Qi Y."/>
            <person name="Fu T."/>
            <person name="Tang G.D."/>
            <person name="Zhang D."/>
            <person name="Sun W.H."/>
            <person name="Liu D.K."/>
            <person name="Li Y."/>
            <person name="Chen G.Z."/>
            <person name="Liu X.D."/>
            <person name="Liao X.Y."/>
            <person name="Jiang Y.T."/>
            <person name="Yu X."/>
            <person name="Hao Y."/>
            <person name="Huang J."/>
            <person name="Zhao X.W."/>
            <person name="Ke S."/>
            <person name="Chen Y.Y."/>
            <person name="Wu W.L."/>
            <person name="Hsu J.L."/>
            <person name="Lin Y.F."/>
            <person name="Huang M.D."/>
            <person name="Li C.Y."/>
            <person name="Huang L."/>
            <person name="Wang Z.W."/>
            <person name="Zhao X."/>
            <person name="Zhong W.Y."/>
            <person name="Peng D.H."/>
            <person name="Ahmad S."/>
            <person name="Lan S."/>
            <person name="Zhang J.S."/>
            <person name="Tsai W.C."/>
            <person name="Van de Peer Y."/>
            <person name="Liu Z.J."/>
        </authorList>
    </citation>
    <scope>NUCLEOTIDE SEQUENCE</scope>
    <source>
        <strain evidence="1">CP</strain>
    </source>
</reference>
<accession>A0AAV9EWC6</accession>
<keyword evidence="2" id="KW-1185">Reference proteome</keyword>
<dbReference type="InterPro" id="IPR040339">
    <property type="entry name" value="At1g16860-like"/>
</dbReference>
<dbReference type="AlphaFoldDB" id="A0AAV9EWC6"/>
<gene>
    <name evidence="1" type="ORF">QJS10_CPA05g00964</name>
</gene>
<protein>
    <submittedName>
        <fullName evidence="1">Membrane protein</fullName>
    </submittedName>
</protein>
<dbReference type="Proteomes" id="UP001180020">
    <property type="component" value="Unassembled WGS sequence"/>
</dbReference>
<evidence type="ECO:0000313" key="2">
    <source>
        <dbReference type="Proteomes" id="UP001180020"/>
    </source>
</evidence>
<dbReference type="PANTHER" id="PTHR33709:SF17">
    <property type="entry name" value="UBIQUITIN-SPECIFIC PROTEASE FAMILY C19-RELATED PROTEIN"/>
    <property type="match status" value="1"/>
</dbReference>
<sequence>MKPTTVVDITKENQTLSPRFLLWLAEHNLSSDDRVMRLKEGYIKEGNTATVMGVLHRHENVLMIIPPSEPQSTGIQWKRCLLPTHIEGLIITCEEDVDAIPV</sequence>
<comment type="caution">
    <text evidence="1">The sequence shown here is derived from an EMBL/GenBank/DDBJ whole genome shotgun (WGS) entry which is preliminary data.</text>
</comment>
<reference evidence="1" key="2">
    <citation type="submission" date="2023-06" db="EMBL/GenBank/DDBJ databases">
        <authorList>
            <person name="Ma L."/>
            <person name="Liu K.-W."/>
            <person name="Li Z."/>
            <person name="Hsiao Y.-Y."/>
            <person name="Qi Y."/>
            <person name="Fu T."/>
            <person name="Tang G."/>
            <person name="Zhang D."/>
            <person name="Sun W.-H."/>
            <person name="Liu D.-K."/>
            <person name="Li Y."/>
            <person name="Chen G.-Z."/>
            <person name="Liu X.-D."/>
            <person name="Liao X.-Y."/>
            <person name="Jiang Y.-T."/>
            <person name="Yu X."/>
            <person name="Hao Y."/>
            <person name="Huang J."/>
            <person name="Zhao X.-W."/>
            <person name="Ke S."/>
            <person name="Chen Y.-Y."/>
            <person name="Wu W.-L."/>
            <person name="Hsu J.-L."/>
            <person name="Lin Y.-F."/>
            <person name="Huang M.-D."/>
            <person name="Li C.-Y."/>
            <person name="Huang L."/>
            <person name="Wang Z.-W."/>
            <person name="Zhao X."/>
            <person name="Zhong W.-Y."/>
            <person name="Peng D.-H."/>
            <person name="Ahmad S."/>
            <person name="Lan S."/>
            <person name="Zhang J.-S."/>
            <person name="Tsai W.-C."/>
            <person name="Van De Peer Y."/>
            <person name="Liu Z.-J."/>
        </authorList>
    </citation>
    <scope>NUCLEOTIDE SEQUENCE</scope>
    <source>
        <strain evidence="1">CP</strain>
        <tissue evidence="1">Leaves</tissue>
    </source>
</reference>
<organism evidence="1 2">
    <name type="scientific">Acorus calamus</name>
    <name type="common">Sweet flag</name>
    <dbReference type="NCBI Taxonomy" id="4465"/>
    <lineage>
        <taxon>Eukaryota</taxon>
        <taxon>Viridiplantae</taxon>
        <taxon>Streptophyta</taxon>
        <taxon>Embryophyta</taxon>
        <taxon>Tracheophyta</taxon>
        <taxon>Spermatophyta</taxon>
        <taxon>Magnoliopsida</taxon>
        <taxon>Liliopsida</taxon>
        <taxon>Acoraceae</taxon>
        <taxon>Acorus</taxon>
    </lineage>
</organism>
<proteinExistence type="predicted"/>